<dbReference type="PANTHER" id="PTHR38009:SF1">
    <property type="entry name" value="CONSERVED HYPOTHETICAL PHAGE TAIL PROTEIN"/>
    <property type="match status" value="1"/>
</dbReference>
<accession>A0ABY7LWL1</accession>
<dbReference type="Proteomes" id="UP001211005">
    <property type="component" value="Plasmid unnamed2"/>
</dbReference>
<geneLocation type="plasmid" evidence="1 2">
    <name>unnamed2</name>
</geneLocation>
<dbReference type="InterPro" id="IPR010667">
    <property type="entry name" value="Phage_T4_Gp19"/>
</dbReference>
<dbReference type="RefSeq" id="WP_269562325.1">
    <property type="nucleotide sequence ID" value="NZ_CP114769.1"/>
</dbReference>
<evidence type="ECO:0000313" key="1">
    <source>
        <dbReference type="EMBL" id="WBA44307.1"/>
    </source>
</evidence>
<keyword evidence="1" id="KW-0614">Plasmid</keyword>
<protein>
    <submittedName>
        <fullName evidence="1">Phage tail protein</fullName>
    </submittedName>
</protein>
<dbReference type="InterPro" id="IPR011747">
    <property type="entry name" value="CHP02241"/>
</dbReference>
<proteinExistence type="predicted"/>
<dbReference type="PANTHER" id="PTHR38009">
    <property type="entry name" value="CONSERVED HYPOTHETICAL PHAGE TAIL PROTEIN"/>
    <property type="match status" value="1"/>
</dbReference>
<organism evidence="1 2">
    <name type="scientific">Hymenobacter canadensis</name>
    <dbReference type="NCBI Taxonomy" id="2999067"/>
    <lineage>
        <taxon>Bacteria</taxon>
        <taxon>Pseudomonadati</taxon>
        <taxon>Bacteroidota</taxon>
        <taxon>Cytophagia</taxon>
        <taxon>Cytophagales</taxon>
        <taxon>Hymenobacteraceae</taxon>
        <taxon>Hymenobacter</taxon>
    </lineage>
</organism>
<dbReference type="EMBL" id="CP114769">
    <property type="protein sequence ID" value="WBA44307.1"/>
    <property type="molecule type" value="Genomic_DNA"/>
</dbReference>
<reference evidence="1 2" key="1">
    <citation type="submission" date="2022-12" db="EMBL/GenBank/DDBJ databases">
        <title>Hymenobacter canadensis sp. nov. isolated from lake water of the Cambridge Bay, Canada.</title>
        <authorList>
            <person name="Kim W.H."/>
            <person name="Lee Y.M."/>
        </authorList>
    </citation>
    <scope>NUCLEOTIDE SEQUENCE [LARGE SCALE GENOMIC DNA]</scope>
    <source>
        <strain evidence="1 2">PAMC 29467</strain>
        <plasmid evidence="1 2">unnamed2</plasmid>
    </source>
</reference>
<keyword evidence="2" id="KW-1185">Reference proteome</keyword>
<dbReference type="Pfam" id="PF06841">
    <property type="entry name" value="Phage_T4_gp19"/>
    <property type="match status" value="1"/>
</dbReference>
<evidence type="ECO:0000313" key="2">
    <source>
        <dbReference type="Proteomes" id="UP001211005"/>
    </source>
</evidence>
<gene>
    <name evidence="1" type="ORF">O3303_21770</name>
</gene>
<sequence length="150" mass="16667">MADTLPLPRFYFQLELEGEPADVEAAFQEMSGILLEQPEQEQPSLSGQDQYLPRLPARAGYSNLVLRRGLVSRDATLAAWCLTTLAGNFASPIVARNVSLRLLDEAGNPLASWLFTQAWPVKWSTSELELPQMVLAVETLELAYSTCQRV</sequence>
<dbReference type="NCBIfam" id="TIGR02241">
    <property type="entry name" value="conserved hypothetical phage tail region protein"/>
    <property type="match status" value="1"/>
</dbReference>
<name>A0ABY7LWL1_9BACT</name>